<dbReference type="AlphaFoldDB" id="A0A0G0JPH1"/>
<gene>
    <name evidence="1" type="ORF">US86_C0013G0016</name>
</gene>
<dbReference type="EMBL" id="LBUP01000013">
    <property type="protein sequence ID" value="KKQ65015.1"/>
    <property type="molecule type" value="Genomic_DNA"/>
</dbReference>
<evidence type="ECO:0000313" key="2">
    <source>
        <dbReference type="Proteomes" id="UP000034235"/>
    </source>
</evidence>
<comment type="caution">
    <text evidence="1">The sequence shown here is derived from an EMBL/GenBank/DDBJ whole genome shotgun (WGS) entry which is preliminary data.</text>
</comment>
<sequence length="125" mass="13740">MSAENELINIEEVALHSNDERAHHFAQKIRSLKDEAYEKLKSGSELIGLSAMTGASSLALLIKSEGHPEMFAASLILAGGGGFILHQGIRDILHSLHTQSEANTYINSLNQWYLSRQTKTITQPP</sequence>
<dbReference type="Proteomes" id="UP000034235">
    <property type="component" value="Unassembled WGS sequence"/>
</dbReference>
<evidence type="ECO:0000313" key="1">
    <source>
        <dbReference type="EMBL" id="KKQ65015.1"/>
    </source>
</evidence>
<organism evidence="1 2">
    <name type="scientific">Candidatus Daviesbacteria bacterium GW2011_GWA2_38_24</name>
    <dbReference type="NCBI Taxonomy" id="1618422"/>
    <lineage>
        <taxon>Bacteria</taxon>
        <taxon>Candidatus Daviesiibacteriota</taxon>
    </lineage>
</organism>
<name>A0A0G0JPH1_9BACT</name>
<proteinExistence type="predicted"/>
<protein>
    <submittedName>
        <fullName evidence="1">Uncharacterized protein</fullName>
    </submittedName>
</protein>
<reference evidence="1 2" key="1">
    <citation type="journal article" date="2015" name="Nature">
        <title>rRNA introns, odd ribosomes, and small enigmatic genomes across a large radiation of phyla.</title>
        <authorList>
            <person name="Brown C.T."/>
            <person name="Hug L.A."/>
            <person name="Thomas B.C."/>
            <person name="Sharon I."/>
            <person name="Castelle C.J."/>
            <person name="Singh A."/>
            <person name="Wilkins M.J."/>
            <person name="Williams K.H."/>
            <person name="Banfield J.F."/>
        </authorList>
    </citation>
    <scope>NUCLEOTIDE SEQUENCE [LARGE SCALE GENOMIC DNA]</scope>
</reference>
<accession>A0A0G0JPH1</accession>